<evidence type="ECO:0000313" key="2">
    <source>
        <dbReference type="EMBL" id="VVE90414.1"/>
    </source>
</evidence>
<dbReference type="Pfam" id="PF11753">
    <property type="entry name" value="DUF3310"/>
    <property type="match status" value="1"/>
</dbReference>
<reference evidence="2 3" key="1">
    <citation type="submission" date="2019-08" db="EMBL/GenBank/DDBJ databases">
        <authorList>
            <person name="Peeters C."/>
        </authorList>
    </citation>
    <scope>NUCLEOTIDE SEQUENCE [LARGE SCALE GENOMIC DNA]</scope>
    <source>
        <strain evidence="2 3">LMG 20603</strain>
    </source>
</reference>
<feature type="region of interest" description="Disordered" evidence="1">
    <location>
        <begin position="1"/>
        <end position="30"/>
    </location>
</feature>
<organism evidence="2 3">
    <name type="scientific">Pandoraea bronchicola</name>
    <dbReference type="NCBI Taxonomy" id="2508287"/>
    <lineage>
        <taxon>Bacteria</taxon>
        <taxon>Pseudomonadati</taxon>
        <taxon>Pseudomonadota</taxon>
        <taxon>Betaproteobacteria</taxon>
        <taxon>Burkholderiales</taxon>
        <taxon>Burkholderiaceae</taxon>
        <taxon>Pandoraea</taxon>
    </lineage>
</organism>
<evidence type="ECO:0000256" key="1">
    <source>
        <dbReference type="SAM" id="MobiDB-lite"/>
    </source>
</evidence>
<keyword evidence="3" id="KW-1185">Reference proteome</keyword>
<protein>
    <recommendedName>
        <fullName evidence="4">Protein of unknwon function (DUF3310)</fullName>
    </recommendedName>
</protein>
<evidence type="ECO:0008006" key="4">
    <source>
        <dbReference type="Google" id="ProtNLM"/>
    </source>
</evidence>
<evidence type="ECO:0000313" key="3">
    <source>
        <dbReference type="Proteomes" id="UP000382040"/>
    </source>
</evidence>
<accession>A0A5E5BXS1</accession>
<dbReference type="RefSeq" id="WP_217425987.1">
    <property type="nucleotide sequence ID" value="NZ_CABPST010000015.1"/>
</dbReference>
<proteinExistence type="predicted"/>
<dbReference type="EMBL" id="CABPST010000015">
    <property type="protein sequence ID" value="VVE90414.1"/>
    <property type="molecule type" value="Genomic_DNA"/>
</dbReference>
<name>A0A5E5BXS1_9BURK</name>
<dbReference type="InterPro" id="IPR021739">
    <property type="entry name" value="SaV-like"/>
</dbReference>
<sequence>MSAGYRPKGQMAGSPPRSKPGAVDVVNQPAHYTQHPSGVECITITEHMGFNLGNAIKYIWRADLKNDAIEDLRKAEWYIRREIQKRERQA</sequence>
<gene>
    <name evidence="2" type="ORF">PBR20603_04398</name>
</gene>
<dbReference type="AlphaFoldDB" id="A0A5E5BXS1"/>
<dbReference type="Proteomes" id="UP000382040">
    <property type="component" value="Unassembled WGS sequence"/>
</dbReference>